<comment type="caution">
    <text evidence="2">The sequence shown here is derived from an EMBL/GenBank/DDBJ whole genome shotgun (WGS) entry which is preliminary data.</text>
</comment>
<feature type="compositionally biased region" description="Basic and acidic residues" evidence="1">
    <location>
        <begin position="68"/>
        <end position="80"/>
    </location>
</feature>
<accession>A0ABQ5J7S3</accession>
<dbReference type="EMBL" id="BQNB010021644">
    <property type="protein sequence ID" value="GJU08580.1"/>
    <property type="molecule type" value="Genomic_DNA"/>
</dbReference>
<feature type="compositionally biased region" description="Acidic residues" evidence="1">
    <location>
        <begin position="81"/>
        <end position="92"/>
    </location>
</feature>
<protein>
    <submittedName>
        <fullName evidence="2">Uncharacterized protein</fullName>
    </submittedName>
</protein>
<evidence type="ECO:0000313" key="2">
    <source>
        <dbReference type="EMBL" id="GJU08580.1"/>
    </source>
</evidence>
<dbReference type="Proteomes" id="UP001151760">
    <property type="component" value="Unassembled WGS sequence"/>
</dbReference>
<reference evidence="2" key="1">
    <citation type="journal article" date="2022" name="Int. J. Mol. Sci.">
        <title>Draft Genome of Tanacetum Coccineum: Genomic Comparison of Closely Related Tanacetum-Family Plants.</title>
        <authorList>
            <person name="Yamashiro T."/>
            <person name="Shiraishi A."/>
            <person name="Nakayama K."/>
            <person name="Satake H."/>
        </authorList>
    </citation>
    <scope>NUCLEOTIDE SEQUENCE</scope>
</reference>
<keyword evidence="3" id="KW-1185">Reference proteome</keyword>
<name>A0ABQ5J7S3_9ASTR</name>
<proteinExistence type="predicted"/>
<organism evidence="2 3">
    <name type="scientific">Tanacetum coccineum</name>
    <dbReference type="NCBI Taxonomy" id="301880"/>
    <lineage>
        <taxon>Eukaryota</taxon>
        <taxon>Viridiplantae</taxon>
        <taxon>Streptophyta</taxon>
        <taxon>Embryophyta</taxon>
        <taxon>Tracheophyta</taxon>
        <taxon>Spermatophyta</taxon>
        <taxon>Magnoliopsida</taxon>
        <taxon>eudicotyledons</taxon>
        <taxon>Gunneridae</taxon>
        <taxon>Pentapetalae</taxon>
        <taxon>asterids</taxon>
        <taxon>campanulids</taxon>
        <taxon>Asterales</taxon>
        <taxon>Asteraceae</taxon>
        <taxon>Asteroideae</taxon>
        <taxon>Anthemideae</taxon>
        <taxon>Anthemidinae</taxon>
        <taxon>Tanacetum</taxon>
    </lineage>
</organism>
<reference evidence="2" key="2">
    <citation type="submission" date="2022-01" db="EMBL/GenBank/DDBJ databases">
        <authorList>
            <person name="Yamashiro T."/>
            <person name="Shiraishi A."/>
            <person name="Satake H."/>
            <person name="Nakayama K."/>
        </authorList>
    </citation>
    <scope>NUCLEOTIDE SEQUENCE</scope>
</reference>
<sequence>MHASPSPRAVCINLQEIWCSSSELECSSSSELEFPSSDELDSYSASSDDSDESDSTGSLDKIVSHKGPSKDLQKWYKDKEEKDEEEDEKDKE</sequence>
<evidence type="ECO:0000256" key="1">
    <source>
        <dbReference type="SAM" id="MobiDB-lite"/>
    </source>
</evidence>
<evidence type="ECO:0000313" key="3">
    <source>
        <dbReference type="Proteomes" id="UP001151760"/>
    </source>
</evidence>
<gene>
    <name evidence="2" type="ORF">Tco_1125010</name>
</gene>
<feature type="region of interest" description="Disordered" evidence="1">
    <location>
        <begin position="30"/>
        <end position="92"/>
    </location>
</feature>